<dbReference type="CDD" id="cd06257">
    <property type="entry name" value="DnaJ"/>
    <property type="match status" value="1"/>
</dbReference>
<dbReference type="InterPro" id="IPR036869">
    <property type="entry name" value="J_dom_sf"/>
</dbReference>
<dbReference type="GO" id="GO:0051087">
    <property type="term" value="F:protein-folding chaperone binding"/>
    <property type="evidence" value="ECO:0007669"/>
    <property type="project" value="TreeGrafter"/>
</dbReference>
<sequence>MIVDYYKVLDLKSNCTKEEIRKRYKELCIIYHPDKNNGGNEDFIKIKEAYDNLYDDELRKKHNIYLIFGDIQFTEEDYLLLNKYYTNIINSKEFRLMKLIYKSIPDRIKKDIWRKFKGIHNNQIVKAHKSIDITKLFNDVVINLCINREEFINRTLKVIIIISNNGIYYLYLRGQKDKIIIDNLNCYLSLNFFIND</sequence>
<keyword evidence="1" id="KW-0143">Chaperone</keyword>
<dbReference type="PRINTS" id="PR00625">
    <property type="entry name" value="JDOMAIN"/>
</dbReference>
<accession>A0A6C0F9G4</accession>
<dbReference type="SMART" id="SM00271">
    <property type="entry name" value="DnaJ"/>
    <property type="match status" value="1"/>
</dbReference>
<evidence type="ECO:0000256" key="1">
    <source>
        <dbReference type="ARBA" id="ARBA00023186"/>
    </source>
</evidence>
<dbReference type="GO" id="GO:0036503">
    <property type="term" value="P:ERAD pathway"/>
    <property type="evidence" value="ECO:0007669"/>
    <property type="project" value="TreeGrafter"/>
</dbReference>
<dbReference type="EMBL" id="MN738744">
    <property type="protein sequence ID" value="QHT36530.1"/>
    <property type="molecule type" value="Genomic_DNA"/>
</dbReference>
<name>A0A6C0F9G4_9ZZZZ</name>
<dbReference type="PROSITE" id="PS50076">
    <property type="entry name" value="DNAJ_2"/>
    <property type="match status" value="1"/>
</dbReference>
<dbReference type="SUPFAM" id="SSF46565">
    <property type="entry name" value="Chaperone J-domain"/>
    <property type="match status" value="1"/>
</dbReference>
<dbReference type="InterPro" id="IPR001623">
    <property type="entry name" value="DnaJ_domain"/>
</dbReference>
<dbReference type="AlphaFoldDB" id="A0A6C0F9G4"/>
<dbReference type="GO" id="GO:0005783">
    <property type="term" value="C:endoplasmic reticulum"/>
    <property type="evidence" value="ECO:0007669"/>
    <property type="project" value="TreeGrafter"/>
</dbReference>
<protein>
    <recommendedName>
        <fullName evidence="2">J domain-containing protein</fullName>
    </recommendedName>
</protein>
<dbReference type="Pfam" id="PF00226">
    <property type="entry name" value="DnaJ"/>
    <property type="match status" value="1"/>
</dbReference>
<organism evidence="3">
    <name type="scientific">viral metagenome</name>
    <dbReference type="NCBI Taxonomy" id="1070528"/>
    <lineage>
        <taxon>unclassified sequences</taxon>
        <taxon>metagenomes</taxon>
        <taxon>organismal metagenomes</taxon>
    </lineage>
</organism>
<evidence type="ECO:0000259" key="2">
    <source>
        <dbReference type="PROSITE" id="PS50076"/>
    </source>
</evidence>
<dbReference type="PANTHER" id="PTHR44360:SF1">
    <property type="entry name" value="DNAJ HOMOLOG SUBFAMILY B MEMBER 9"/>
    <property type="match status" value="1"/>
</dbReference>
<dbReference type="GO" id="GO:0051787">
    <property type="term" value="F:misfolded protein binding"/>
    <property type="evidence" value="ECO:0007669"/>
    <property type="project" value="TreeGrafter"/>
</dbReference>
<dbReference type="InterPro" id="IPR051948">
    <property type="entry name" value="Hsp70_co-chaperone_J-domain"/>
</dbReference>
<evidence type="ECO:0000313" key="3">
    <source>
        <dbReference type="EMBL" id="QHT36530.1"/>
    </source>
</evidence>
<feature type="domain" description="J" evidence="2">
    <location>
        <begin position="4"/>
        <end position="66"/>
    </location>
</feature>
<dbReference type="PANTHER" id="PTHR44360">
    <property type="entry name" value="DNAJ HOMOLOG SUBFAMILY B MEMBER 9"/>
    <property type="match status" value="1"/>
</dbReference>
<dbReference type="Gene3D" id="1.10.287.110">
    <property type="entry name" value="DnaJ domain"/>
    <property type="match status" value="1"/>
</dbReference>
<reference evidence="3" key="1">
    <citation type="journal article" date="2020" name="Nature">
        <title>Giant virus diversity and host interactions through global metagenomics.</title>
        <authorList>
            <person name="Schulz F."/>
            <person name="Roux S."/>
            <person name="Paez-Espino D."/>
            <person name="Jungbluth S."/>
            <person name="Walsh D.A."/>
            <person name="Denef V.J."/>
            <person name="McMahon K.D."/>
            <person name="Konstantinidis K.T."/>
            <person name="Eloe-Fadrosh E.A."/>
            <person name="Kyrpides N.C."/>
            <person name="Woyke T."/>
        </authorList>
    </citation>
    <scope>NUCLEOTIDE SEQUENCE</scope>
    <source>
        <strain evidence="3">GVMAG-S-ERX555931-87</strain>
    </source>
</reference>
<proteinExistence type="predicted"/>